<dbReference type="SUPFAM" id="SSF103657">
    <property type="entry name" value="BAR/IMD domain-like"/>
    <property type="match status" value="1"/>
</dbReference>
<dbReference type="InterPro" id="IPR013606">
    <property type="entry name" value="I-BAR_dom"/>
</dbReference>
<feature type="domain" description="IMD" evidence="1">
    <location>
        <begin position="280"/>
        <end position="333"/>
    </location>
</feature>
<accession>A0AA47M9I8</accession>
<name>A0AA47M9I8_MERPO</name>
<organism evidence="2 3">
    <name type="scientific">Merluccius polli</name>
    <name type="common">Benguela hake</name>
    <name type="synonym">Merluccius cadenati</name>
    <dbReference type="NCBI Taxonomy" id="89951"/>
    <lineage>
        <taxon>Eukaryota</taxon>
        <taxon>Metazoa</taxon>
        <taxon>Chordata</taxon>
        <taxon>Craniata</taxon>
        <taxon>Vertebrata</taxon>
        <taxon>Euteleostomi</taxon>
        <taxon>Actinopterygii</taxon>
        <taxon>Neopterygii</taxon>
        <taxon>Teleostei</taxon>
        <taxon>Neoteleostei</taxon>
        <taxon>Acanthomorphata</taxon>
        <taxon>Zeiogadaria</taxon>
        <taxon>Gadariae</taxon>
        <taxon>Gadiformes</taxon>
        <taxon>Gadoidei</taxon>
        <taxon>Merlucciidae</taxon>
        <taxon>Merluccius</taxon>
    </lineage>
</organism>
<dbReference type="GO" id="GO:0009898">
    <property type="term" value="C:cytoplasmic side of plasma membrane"/>
    <property type="evidence" value="ECO:0007669"/>
    <property type="project" value="TreeGrafter"/>
</dbReference>
<sequence length="333" mass="37321">MDAGIEKECGALGGLFQLIMTDMKMGVKGQNDRALQQEKAITQVLSLDKKAQCLILSGYPRLGVHSQGPWASAEARERTRKIWRKRISLLYVKSVLHLFDGDLLALKEDDTKLTGSRSIKRAILDYLREKYGDPAAQELLNMVSFIDPRFRSTYATESKIEELKETALLPELPTSQSVAAATPTVEATPASKWEKQSLGSFFKQPVQQHTKKYRELIEAELSGCLDGVKPDGTQILLRWWKAHEDNCPRLSNVAKKYVPTPHHKFASRESIQCKCLSDASYPAWEDFVTKGTKLQSQLRTTILVTGSFLDAFQKVADMATGTRGMYVQTSTCK</sequence>
<dbReference type="Pfam" id="PF08397">
    <property type="entry name" value="IMD"/>
    <property type="match status" value="1"/>
</dbReference>
<dbReference type="PANTHER" id="PTHR15708">
    <property type="entry name" value="ACTIN BUNDLING/MISSING IN METASTASIS-RELATED"/>
    <property type="match status" value="1"/>
</dbReference>
<dbReference type="GO" id="GO:0005543">
    <property type="term" value="F:phospholipid binding"/>
    <property type="evidence" value="ECO:0007669"/>
    <property type="project" value="TreeGrafter"/>
</dbReference>
<dbReference type="InterPro" id="IPR012337">
    <property type="entry name" value="RNaseH-like_sf"/>
</dbReference>
<comment type="caution">
    <text evidence="2">The sequence shown here is derived from an EMBL/GenBank/DDBJ whole genome shotgun (WGS) entry which is preliminary data.</text>
</comment>
<dbReference type="EMBL" id="JAOPHQ010005216">
    <property type="protein sequence ID" value="KAK0136153.1"/>
    <property type="molecule type" value="Genomic_DNA"/>
</dbReference>
<dbReference type="GO" id="GO:0007009">
    <property type="term" value="P:plasma membrane organization"/>
    <property type="evidence" value="ECO:0007669"/>
    <property type="project" value="InterPro"/>
</dbReference>
<protein>
    <submittedName>
        <fullName evidence="2">Metastasis suppressor protein 1</fullName>
    </submittedName>
</protein>
<dbReference type="PANTHER" id="PTHR15708:SF14">
    <property type="entry name" value="METASTASIS SUPPRESSOR 1 ISOFORM X1"/>
    <property type="match status" value="1"/>
</dbReference>
<dbReference type="GO" id="GO:0003779">
    <property type="term" value="F:actin binding"/>
    <property type="evidence" value="ECO:0007669"/>
    <property type="project" value="InterPro"/>
</dbReference>
<proteinExistence type="predicted"/>
<gene>
    <name evidence="2" type="primary">Mtss1</name>
    <name evidence="2" type="ORF">N1851_027957</name>
</gene>
<evidence type="ECO:0000313" key="2">
    <source>
        <dbReference type="EMBL" id="KAK0136153.1"/>
    </source>
</evidence>
<reference evidence="2" key="1">
    <citation type="journal article" date="2023" name="Front. Mar. Sci.">
        <title>A new Merluccius polli reference genome to investigate the effects of global change in West African waters.</title>
        <authorList>
            <person name="Mateo J.L."/>
            <person name="Blanco-Fernandez C."/>
            <person name="Garcia-Vazquez E."/>
            <person name="Machado-Schiaffino G."/>
        </authorList>
    </citation>
    <scope>NUCLEOTIDE SEQUENCE</scope>
    <source>
        <strain evidence="2">C29</strain>
        <tissue evidence="2">Fin</tissue>
    </source>
</reference>
<dbReference type="InterPro" id="IPR027267">
    <property type="entry name" value="AH/BAR_dom_sf"/>
</dbReference>
<evidence type="ECO:0000313" key="3">
    <source>
        <dbReference type="Proteomes" id="UP001174136"/>
    </source>
</evidence>
<dbReference type="Proteomes" id="UP001174136">
    <property type="component" value="Unassembled WGS sequence"/>
</dbReference>
<keyword evidence="3" id="KW-1185">Reference proteome</keyword>
<dbReference type="GO" id="GO:0030031">
    <property type="term" value="P:cell projection assembly"/>
    <property type="evidence" value="ECO:0007669"/>
    <property type="project" value="TreeGrafter"/>
</dbReference>
<dbReference type="AlphaFoldDB" id="A0AA47M9I8"/>
<evidence type="ECO:0000259" key="1">
    <source>
        <dbReference type="PROSITE" id="PS51338"/>
    </source>
</evidence>
<dbReference type="GO" id="GO:0015629">
    <property type="term" value="C:actin cytoskeleton"/>
    <property type="evidence" value="ECO:0007669"/>
    <property type="project" value="TreeGrafter"/>
</dbReference>
<dbReference type="SUPFAM" id="SSF53098">
    <property type="entry name" value="Ribonuclease H-like"/>
    <property type="match status" value="1"/>
</dbReference>
<dbReference type="Gene3D" id="1.20.1270.60">
    <property type="entry name" value="Arfaptin homology (AH) domain/BAR domain"/>
    <property type="match status" value="1"/>
</dbReference>
<dbReference type="InterPro" id="IPR030127">
    <property type="entry name" value="MTSS1/MTSS2"/>
</dbReference>
<dbReference type="PROSITE" id="PS51338">
    <property type="entry name" value="IMD"/>
    <property type="match status" value="1"/>
</dbReference>